<keyword evidence="4 7" id="KW-0812">Transmembrane</keyword>
<feature type="transmembrane region" description="Helical" evidence="7">
    <location>
        <begin position="177"/>
        <end position="196"/>
    </location>
</feature>
<feature type="transmembrane region" description="Helical" evidence="7">
    <location>
        <begin position="293"/>
        <end position="312"/>
    </location>
</feature>
<accession>A0A1G7K9W1</accession>
<dbReference type="InterPro" id="IPR036259">
    <property type="entry name" value="MFS_trans_sf"/>
</dbReference>
<dbReference type="Proteomes" id="UP000182427">
    <property type="component" value="Chromosome I"/>
</dbReference>
<dbReference type="Gene3D" id="1.20.1250.20">
    <property type="entry name" value="MFS general substrate transporter like domains"/>
    <property type="match status" value="1"/>
</dbReference>
<dbReference type="CDD" id="cd06173">
    <property type="entry name" value="MFS_MefA_like"/>
    <property type="match status" value="1"/>
</dbReference>
<proteinExistence type="predicted"/>
<keyword evidence="2" id="KW-0813">Transport</keyword>
<dbReference type="PANTHER" id="PTHR23513:SF11">
    <property type="entry name" value="STAPHYLOFERRIN A TRANSPORTER"/>
    <property type="match status" value="1"/>
</dbReference>
<dbReference type="Pfam" id="PF05977">
    <property type="entry name" value="MFS_3"/>
    <property type="match status" value="1"/>
</dbReference>
<feature type="transmembrane region" description="Helical" evidence="7">
    <location>
        <begin position="350"/>
        <end position="372"/>
    </location>
</feature>
<dbReference type="EMBL" id="LT629690">
    <property type="protein sequence ID" value="SDF33946.1"/>
    <property type="molecule type" value="Genomic_DNA"/>
</dbReference>
<keyword evidence="5 7" id="KW-1133">Transmembrane helix</keyword>
<evidence type="ECO:0000256" key="3">
    <source>
        <dbReference type="ARBA" id="ARBA00022475"/>
    </source>
</evidence>
<evidence type="ECO:0000256" key="7">
    <source>
        <dbReference type="SAM" id="Phobius"/>
    </source>
</evidence>
<dbReference type="InterPro" id="IPR020846">
    <property type="entry name" value="MFS_dom"/>
</dbReference>
<evidence type="ECO:0000313" key="10">
    <source>
        <dbReference type="Proteomes" id="UP000182427"/>
    </source>
</evidence>
<keyword evidence="10" id="KW-1185">Reference proteome</keyword>
<comment type="subcellular location">
    <subcellularLocation>
        <location evidence="1">Cell membrane</location>
        <topology evidence="1">Multi-pass membrane protein</topology>
    </subcellularLocation>
</comment>
<dbReference type="PANTHER" id="PTHR23513">
    <property type="entry name" value="INTEGRAL MEMBRANE EFFLUX PROTEIN-RELATED"/>
    <property type="match status" value="1"/>
</dbReference>
<organism evidence="9 10">
    <name type="scientific">Terriglobus roseus</name>
    <dbReference type="NCBI Taxonomy" id="392734"/>
    <lineage>
        <taxon>Bacteria</taxon>
        <taxon>Pseudomonadati</taxon>
        <taxon>Acidobacteriota</taxon>
        <taxon>Terriglobia</taxon>
        <taxon>Terriglobales</taxon>
        <taxon>Acidobacteriaceae</taxon>
        <taxon>Terriglobus</taxon>
    </lineage>
</organism>
<evidence type="ECO:0000313" key="9">
    <source>
        <dbReference type="EMBL" id="SDF33946.1"/>
    </source>
</evidence>
<feature type="transmembrane region" description="Helical" evidence="7">
    <location>
        <begin position="318"/>
        <end position="338"/>
    </location>
</feature>
<evidence type="ECO:0000256" key="5">
    <source>
        <dbReference type="ARBA" id="ARBA00022989"/>
    </source>
</evidence>
<feature type="transmembrane region" description="Helical" evidence="7">
    <location>
        <begin position="229"/>
        <end position="255"/>
    </location>
</feature>
<name>A0A1G7K9W1_9BACT</name>
<feature type="transmembrane region" description="Helical" evidence="7">
    <location>
        <begin position="94"/>
        <end position="116"/>
    </location>
</feature>
<feature type="domain" description="Major facilitator superfamily (MFS) profile" evidence="8">
    <location>
        <begin position="1"/>
        <end position="404"/>
    </location>
</feature>
<protein>
    <submittedName>
        <fullName evidence="9">Predicted arabinose efflux permease, MFS family</fullName>
    </submittedName>
</protein>
<evidence type="ECO:0000256" key="4">
    <source>
        <dbReference type="ARBA" id="ARBA00022692"/>
    </source>
</evidence>
<feature type="transmembrane region" description="Helical" evidence="7">
    <location>
        <begin position="18"/>
        <end position="42"/>
    </location>
</feature>
<reference evidence="9 10" key="1">
    <citation type="submission" date="2016-10" db="EMBL/GenBank/DDBJ databases">
        <authorList>
            <person name="de Groot N.N."/>
        </authorList>
    </citation>
    <scope>NUCLEOTIDE SEQUENCE [LARGE SCALE GENOMIC DNA]</scope>
    <source>
        <strain evidence="9 10">GAS232</strain>
    </source>
</reference>
<dbReference type="InterPro" id="IPR010290">
    <property type="entry name" value="TM_effector"/>
</dbReference>
<feature type="transmembrane region" description="Helical" evidence="7">
    <location>
        <begin position="378"/>
        <end position="398"/>
    </location>
</feature>
<dbReference type="SUPFAM" id="SSF103473">
    <property type="entry name" value="MFS general substrate transporter"/>
    <property type="match status" value="1"/>
</dbReference>
<evidence type="ECO:0000256" key="1">
    <source>
        <dbReference type="ARBA" id="ARBA00004651"/>
    </source>
</evidence>
<dbReference type="OrthoDB" id="9775268at2"/>
<dbReference type="GO" id="GO:0005886">
    <property type="term" value="C:plasma membrane"/>
    <property type="evidence" value="ECO:0007669"/>
    <property type="project" value="UniProtKB-SubCell"/>
</dbReference>
<dbReference type="RefSeq" id="WP_083345089.1">
    <property type="nucleotide sequence ID" value="NZ_LT629690.1"/>
</dbReference>
<feature type="transmembrane region" description="Helical" evidence="7">
    <location>
        <begin position="261"/>
        <end position="281"/>
    </location>
</feature>
<evidence type="ECO:0000256" key="6">
    <source>
        <dbReference type="ARBA" id="ARBA00023136"/>
    </source>
</evidence>
<gene>
    <name evidence="9" type="ORF">SAMN05444167_2108</name>
</gene>
<evidence type="ECO:0000256" key="2">
    <source>
        <dbReference type="ARBA" id="ARBA00022448"/>
    </source>
</evidence>
<sequence length="424" mass="45469">MSPFAHTTRALRHRNYRLYLSGQCISLMGTWMTRLALSWLTYRLTHSAFLLGLVGFAGQILTFALSPFAGVWVDRMDRRKLLVMTQVAAAGQSLALAALTLAGIITINEIIALAALQGLIDAFDMPARQSFVTKMVPDKEDLSNAIALNSSTVNVARLVGPSVAAVVIARMGEGWCFAIDGVSYLAVIASLLMMRITPDAPGDHYRPSMAAQLSEGWGYVTRFIPIRNILLLFAITSLMGMSQMALLPLFAAQVLHGGPHMLGLLTTASATGALAGAIQLASRKNALGLLKRIQQGGALFGVAIIVFGLSHWPVLSVIAMAFMGLGMMTGLAGSNTIIQTLAPEEKRGRVMSFYTMAFIGMTPFGSLLAGALAHRIGAPHTLLFSGVCVLLAGAWFWSQTGAMRVEMRARYEELGILQPKKEAA</sequence>
<keyword evidence="6 7" id="KW-0472">Membrane</keyword>
<dbReference type="GO" id="GO:0022857">
    <property type="term" value="F:transmembrane transporter activity"/>
    <property type="evidence" value="ECO:0007669"/>
    <property type="project" value="InterPro"/>
</dbReference>
<dbReference type="PROSITE" id="PS50850">
    <property type="entry name" value="MFS"/>
    <property type="match status" value="1"/>
</dbReference>
<keyword evidence="3" id="KW-1003">Cell membrane</keyword>
<dbReference type="AlphaFoldDB" id="A0A1G7K9W1"/>
<evidence type="ECO:0000259" key="8">
    <source>
        <dbReference type="PROSITE" id="PS50850"/>
    </source>
</evidence>
<feature type="transmembrane region" description="Helical" evidence="7">
    <location>
        <begin position="48"/>
        <end position="73"/>
    </location>
</feature>